<keyword evidence="4 17" id="KW-0732">Signal</keyword>
<keyword evidence="20" id="KW-1185">Reference proteome</keyword>
<dbReference type="InterPro" id="IPR000033">
    <property type="entry name" value="LDLR_classB_rpt"/>
</dbReference>
<evidence type="ECO:0000256" key="12">
    <source>
        <dbReference type="ARBA" id="ARBA00038070"/>
    </source>
</evidence>
<evidence type="ECO:0000256" key="3">
    <source>
        <dbReference type="ARBA" id="ARBA00022536"/>
    </source>
</evidence>
<evidence type="ECO:0000256" key="16">
    <source>
        <dbReference type="SAM" id="Phobius"/>
    </source>
</evidence>
<feature type="signal peptide" evidence="17">
    <location>
        <begin position="1"/>
        <end position="20"/>
    </location>
</feature>
<feature type="chain" id="PRO_5035781243" description="Protein cueball" evidence="17">
    <location>
        <begin position="21"/>
        <end position="583"/>
    </location>
</feature>
<dbReference type="GO" id="GO:0048477">
    <property type="term" value="P:oogenesis"/>
    <property type="evidence" value="ECO:0007669"/>
    <property type="project" value="UniProtKB-KW"/>
</dbReference>
<keyword evidence="6" id="KW-0221">Differentiation</keyword>
<keyword evidence="9 16" id="KW-0472">Membrane</keyword>
<sequence length="583" mass="65562">MCRIQFLLAVAAVTINAAQSWDLAVTNKDQIEFYTNGTKVAQGYKFGELTALAYDAVHNMLLFVDRQNDNASIFSYHLATKKYQPLVRKRYLYENIQGLAFDPVTSKLFWTDARDRSIYWISLAPGSKNDVYGNLLIKMDDEIPRAIAVDSCRGYIYWSNTNITNPTIERARFDGSERRVMINNTNLLYMPVSIAIDQHSRRMYWADDKEGIHFSIESSDLDGKDVQVELAGQHHQPNSLALSKDTIYWIDWGSKIMWKLPKHGDRETEPKEVAMFDDETPFGIVANYKIEDQTRDVPECDKLAKLMANRTAINDTFTPVPKREGLYCLHGEVLNGKMACKCTVGYFGPRCESSVCQNYCLQGDCSVTSDGQPTCRCKDGFSGERCEVNVCENYCLNDATCRLNAETKLPQCSCLGDYEGTRCEVMKIAVTETPVKPEVPCNCTNDSNGTKASAAASSEAQSNDGIIRDSCDAWDPVRDPIMMVLGILCGALCVACAVLITKILHLKKRPRIKKRIIVNKNVTPLTARPDQCEITIENCCNMNICETPCFEPRSTIRPTLLDAKPGKEEKRNLIANMEQPDDF</sequence>
<keyword evidence="7" id="KW-0744">Spermatogenesis</keyword>
<evidence type="ECO:0000313" key="20">
    <source>
        <dbReference type="Proteomes" id="UP000653454"/>
    </source>
</evidence>
<keyword evidence="3 14" id="KW-0245">EGF-like domain</keyword>
<dbReference type="AlphaFoldDB" id="A0A8S4CWP7"/>
<organism evidence="19 20">
    <name type="scientific">Plutella xylostella</name>
    <name type="common">Diamondback moth</name>
    <name type="synonym">Plutella maculipennis</name>
    <dbReference type="NCBI Taxonomy" id="51655"/>
    <lineage>
        <taxon>Eukaryota</taxon>
        <taxon>Metazoa</taxon>
        <taxon>Ecdysozoa</taxon>
        <taxon>Arthropoda</taxon>
        <taxon>Hexapoda</taxon>
        <taxon>Insecta</taxon>
        <taxon>Pterygota</taxon>
        <taxon>Neoptera</taxon>
        <taxon>Endopterygota</taxon>
        <taxon>Lepidoptera</taxon>
        <taxon>Glossata</taxon>
        <taxon>Ditrysia</taxon>
        <taxon>Yponomeutoidea</taxon>
        <taxon>Plutellidae</taxon>
        <taxon>Plutella</taxon>
    </lineage>
</organism>
<dbReference type="Gene3D" id="2.120.10.30">
    <property type="entry name" value="TolB, C-terminal domain"/>
    <property type="match status" value="1"/>
</dbReference>
<dbReference type="InterPro" id="IPR011042">
    <property type="entry name" value="6-blade_b-propeller_TolB-like"/>
</dbReference>
<proteinExistence type="inferred from homology"/>
<dbReference type="PROSITE" id="PS51120">
    <property type="entry name" value="LDLRB"/>
    <property type="match status" value="2"/>
</dbReference>
<comment type="similarity">
    <text evidence="12">Belongs to the cueball family.</text>
</comment>
<evidence type="ECO:0000256" key="2">
    <source>
        <dbReference type="ARBA" id="ARBA00022475"/>
    </source>
</evidence>
<dbReference type="SUPFAM" id="SSF57196">
    <property type="entry name" value="EGF/Laminin"/>
    <property type="match status" value="2"/>
</dbReference>
<protein>
    <recommendedName>
        <fullName evidence="13">Protein cueball</fullName>
    </recommendedName>
</protein>
<reference evidence="19" key="1">
    <citation type="submission" date="2020-11" db="EMBL/GenBank/DDBJ databases">
        <authorList>
            <person name="Whiteford S."/>
        </authorList>
    </citation>
    <scope>NUCLEOTIDE SEQUENCE</scope>
</reference>
<dbReference type="GO" id="GO:0060070">
    <property type="term" value="P:canonical Wnt signaling pathway"/>
    <property type="evidence" value="ECO:0007669"/>
    <property type="project" value="TreeGrafter"/>
</dbReference>
<comment type="caution">
    <text evidence="19">The sequence shown here is derived from an EMBL/GenBank/DDBJ whole genome shotgun (WGS) entry which is preliminary data.</text>
</comment>
<keyword evidence="10 14" id="KW-1015">Disulfide bond</keyword>
<dbReference type="GO" id="GO:0007283">
    <property type="term" value="P:spermatogenesis"/>
    <property type="evidence" value="ECO:0007669"/>
    <property type="project" value="UniProtKB-KW"/>
</dbReference>
<keyword evidence="5" id="KW-0677">Repeat</keyword>
<evidence type="ECO:0000256" key="10">
    <source>
        <dbReference type="ARBA" id="ARBA00023157"/>
    </source>
</evidence>
<feature type="disulfide bond" evidence="14">
    <location>
        <begin position="391"/>
        <end position="401"/>
    </location>
</feature>
<dbReference type="EMBL" id="CAJHNJ030000001">
    <property type="protein sequence ID" value="CAG9089232.1"/>
    <property type="molecule type" value="Genomic_DNA"/>
</dbReference>
<feature type="repeat" description="LDL-receptor class B" evidence="15">
    <location>
        <begin position="201"/>
        <end position="246"/>
    </location>
</feature>
<evidence type="ECO:0000256" key="8">
    <source>
        <dbReference type="ARBA" id="ARBA00022943"/>
    </source>
</evidence>
<keyword evidence="16" id="KW-0812">Transmembrane</keyword>
<evidence type="ECO:0000313" key="19">
    <source>
        <dbReference type="EMBL" id="CAG9089232.1"/>
    </source>
</evidence>
<evidence type="ECO:0000259" key="18">
    <source>
        <dbReference type="PROSITE" id="PS50026"/>
    </source>
</evidence>
<comment type="subcellular location">
    <subcellularLocation>
        <location evidence="1">Cell membrane</location>
        <topology evidence="1">Single-pass type I membrane protein</topology>
    </subcellularLocation>
</comment>
<dbReference type="Proteomes" id="UP000653454">
    <property type="component" value="Unassembled WGS sequence"/>
</dbReference>
<dbReference type="PANTHER" id="PTHR46513">
    <property type="entry name" value="VITELLOGENIN RECEPTOR-LIKE PROTEIN-RELATED-RELATED"/>
    <property type="match status" value="1"/>
</dbReference>
<evidence type="ECO:0000256" key="7">
    <source>
        <dbReference type="ARBA" id="ARBA00022871"/>
    </source>
</evidence>
<dbReference type="GO" id="GO:0042813">
    <property type="term" value="F:Wnt receptor activity"/>
    <property type="evidence" value="ECO:0007669"/>
    <property type="project" value="TreeGrafter"/>
</dbReference>
<dbReference type="InterPro" id="IPR000742">
    <property type="entry name" value="EGF"/>
</dbReference>
<dbReference type="InterPro" id="IPR050778">
    <property type="entry name" value="Cueball_EGF_LRP_Nidogen"/>
</dbReference>
<dbReference type="SMART" id="SM00135">
    <property type="entry name" value="LY"/>
    <property type="match status" value="4"/>
</dbReference>
<evidence type="ECO:0000256" key="1">
    <source>
        <dbReference type="ARBA" id="ARBA00004251"/>
    </source>
</evidence>
<feature type="domain" description="EGF-like" evidence="18">
    <location>
        <begin position="347"/>
        <end position="384"/>
    </location>
</feature>
<dbReference type="GO" id="GO:0005886">
    <property type="term" value="C:plasma membrane"/>
    <property type="evidence" value="ECO:0007669"/>
    <property type="project" value="UniProtKB-SubCell"/>
</dbReference>
<feature type="disulfide bond" evidence="14">
    <location>
        <begin position="395"/>
        <end position="412"/>
    </location>
</feature>
<evidence type="ECO:0000256" key="4">
    <source>
        <dbReference type="ARBA" id="ARBA00022729"/>
    </source>
</evidence>
<accession>A0A8S4CWP7</accession>
<evidence type="ECO:0000256" key="5">
    <source>
        <dbReference type="ARBA" id="ARBA00022737"/>
    </source>
</evidence>
<keyword evidence="11" id="KW-0325">Glycoprotein</keyword>
<feature type="transmembrane region" description="Helical" evidence="16">
    <location>
        <begin position="481"/>
        <end position="504"/>
    </location>
</feature>
<dbReference type="SMART" id="SM00181">
    <property type="entry name" value="EGF"/>
    <property type="match status" value="3"/>
</dbReference>
<dbReference type="SUPFAM" id="SSF63825">
    <property type="entry name" value="YWTD domain"/>
    <property type="match status" value="1"/>
</dbReference>
<comment type="caution">
    <text evidence="14">Lacks conserved residue(s) required for the propagation of feature annotation.</text>
</comment>
<gene>
    <name evidence="19" type="ORF">PLXY2_LOCUS441</name>
</gene>
<evidence type="ECO:0000256" key="11">
    <source>
        <dbReference type="ARBA" id="ARBA00023180"/>
    </source>
</evidence>
<keyword evidence="8" id="KW-0896">Oogenesis</keyword>
<feature type="repeat" description="LDL-receptor class B" evidence="15">
    <location>
        <begin position="154"/>
        <end position="200"/>
    </location>
</feature>
<name>A0A8S4CWP7_PLUXY</name>
<keyword evidence="2" id="KW-1003">Cell membrane</keyword>
<dbReference type="Gene3D" id="2.10.25.10">
    <property type="entry name" value="Laminin"/>
    <property type="match status" value="2"/>
</dbReference>
<evidence type="ECO:0000256" key="13">
    <source>
        <dbReference type="ARBA" id="ARBA00040020"/>
    </source>
</evidence>
<dbReference type="GO" id="GO:0017147">
    <property type="term" value="F:Wnt-protein binding"/>
    <property type="evidence" value="ECO:0007669"/>
    <property type="project" value="TreeGrafter"/>
</dbReference>
<evidence type="ECO:0000256" key="6">
    <source>
        <dbReference type="ARBA" id="ARBA00022782"/>
    </source>
</evidence>
<evidence type="ECO:0000256" key="9">
    <source>
        <dbReference type="ARBA" id="ARBA00023136"/>
    </source>
</evidence>
<dbReference type="PROSITE" id="PS50026">
    <property type="entry name" value="EGF_3"/>
    <property type="match status" value="2"/>
</dbReference>
<feature type="disulfide bond" evidence="14">
    <location>
        <begin position="414"/>
        <end position="423"/>
    </location>
</feature>
<evidence type="ECO:0000256" key="14">
    <source>
        <dbReference type="PROSITE-ProRule" id="PRU00076"/>
    </source>
</evidence>
<feature type="domain" description="EGF-like" evidence="18">
    <location>
        <begin position="387"/>
        <end position="424"/>
    </location>
</feature>
<dbReference type="Pfam" id="PF00058">
    <property type="entry name" value="Ldl_recept_b"/>
    <property type="match status" value="1"/>
</dbReference>
<keyword evidence="16" id="KW-1133">Transmembrane helix</keyword>
<dbReference type="PANTHER" id="PTHR46513:SF42">
    <property type="entry name" value="PROTEIN CUEBALL"/>
    <property type="match status" value="1"/>
</dbReference>
<evidence type="ECO:0000256" key="15">
    <source>
        <dbReference type="PROSITE-ProRule" id="PRU00461"/>
    </source>
</evidence>
<evidence type="ECO:0000256" key="17">
    <source>
        <dbReference type="SAM" id="SignalP"/>
    </source>
</evidence>
<dbReference type="PROSITE" id="PS00022">
    <property type="entry name" value="EGF_1"/>
    <property type="match status" value="1"/>
</dbReference>